<keyword evidence="3" id="KW-1185">Reference proteome</keyword>
<accession>A0A835L0X4</accession>
<feature type="chain" id="PRO_5032940607" evidence="1">
    <location>
        <begin position="20"/>
        <end position="250"/>
    </location>
</feature>
<organism evidence="2 3">
    <name type="scientific">Spodoptera exigua</name>
    <name type="common">Beet armyworm</name>
    <name type="synonym">Noctua fulgens</name>
    <dbReference type="NCBI Taxonomy" id="7107"/>
    <lineage>
        <taxon>Eukaryota</taxon>
        <taxon>Metazoa</taxon>
        <taxon>Ecdysozoa</taxon>
        <taxon>Arthropoda</taxon>
        <taxon>Hexapoda</taxon>
        <taxon>Insecta</taxon>
        <taxon>Pterygota</taxon>
        <taxon>Neoptera</taxon>
        <taxon>Endopterygota</taxon>
        <taxon>Lepidoptera</taxon>
        <taxon>Glossata</taxon>
        <taxon>Ditrysia</taxon>
        <taxon>Noctuoidea</taxon>
        <taxon>Noctuidae</taxon>
        <taxon>Amphipyrinae</taxon>
        <taxon>Spodoptera</taxon>
    </lineage>
</organism>
<feature type="signal peptide" evidence="1">
    <location>
        <begin position="1"/>
        <end position="19"/>
    </location>
</feature>
<protein>
    <submittedName>
        <fullName evidence="2">Uncharacterized protein</fullName>
    </submittedName>
</protein>
<evidence type="ECO:0000256" key="1">
    <source>
        <dbReference type="SAM" id="SignalP"/>
    </source>
</evidence>
<reference evidence="2" key="1">
    <citation type="submission" date="2020-08" db="EMBL/GenBank/DDBJ databases">
        <title>Spodoptera exigua strain:BAW_Kor-Di-RS1 Genome sequencing and assembly.</title>
        <authorList>
            <person name="Kim J."/>
            <person name="Nam H.Y."/>
            <person name="Kwon M."/>
            <person name="Choi J.H."/>
            <person name="Cho S.R."/>
            <person name="Kim G.-H."/>
        </authorList>
    </citation>
    <scope>NUCLEOTIDE SEQUENCE</scope>
    <source>
        <strain evidence="2">BAW_Kor-Di-RS1</strain>
        <tissue evidence="2">Whole-body</tissue>
    </source>
</reference>
<evidence type="ECO:0000313" key="2">
    <source>
        <dbReference type="EMBL" id="KAF9412132.1"/>
    </source>
</evidence>
<keyword evidence="1" id="KW-0732">Signal</keyword>
<comment type="caution">
    <text evidence="2">The sequence shown here is derived from an EMBL/GenBank/DDBJ whole genome shotgun (WGS) entry which is preliminary data.</text>
</comment>
<dbReference type="Proteomes" id="UP000648187">
    <property type="component" value="Unassembled WGS sequence"/>
</dbReference>
<dbReference type="AlphaFoldDB" id="A0A835L0X4"/>
<gene>
    <name evidence="2" type="ORF">HW555_009262</name>
</gene>
<name>A0A835L0X4_SPOEX</name>
<dbReference type="EMBL" id="JACKWZ010000199">
    <property type="protein sequence ID" value="KAF9412132.1"/>
    <property type="molecule type" value="Genomic_DNA"/>
</dbReference>
<sequence length="250" mass="29666">MMVLFCFCILLIYVPVSFSTSSDNDIHHTLFGKLGTFQDLFINGTLNEGINTRRKEDDVDYDVETYDIKLPDIFKFLDVGAENQTFDIYDYNLVNEQYNNFTQQFHNRTRRLSFYEKDDILSNDVIEHHKNSRLMSILIQFILHSKYEVGKALTQREVIRADKRYKLGYLFNRLRRLKTEMFKTVGVAYNEKKVAGKFFTVLSLMRSYERIVHFDVDIRDTCELIKQVYAVRKPYDVYAAEKKKENSSEK</sequence>
<evidence type="ECO:0000313" key="3">
    <source>
        <dbReference type="Proteomes" id="UP000648187"/>
    </source>
</evidence>
<proteinExistence type="predicted"/>